<dbReference type="Pfam" id="PF12695">
    <property type="entry name" value="Abhydrolase_5"/>
    <property type="match status" value="1"/>
</dbReference>
<sequence length="253" mass="27800">MMKKILNKKTLLISLFTLALVVLLSFTIFFIWAQDTFEAVDADQIEIEEVIEPVDGWYMYRAENAEKGLILYPGAKVEPEAYAYLAQELSKQNITVAIPSVRLNLSILDVSKADEIIESDDSIEWYVSGHSMGGAAAAMYADQHLDRVNGLILLGAYAASNDYLSESTLPVLSIGGSEDGLSTPEKIKENSSNLPETTELIEIPGGNHAYFGVYGSQSGDNEAQITVSEQQEIIVDLIVDWLENDHSLSQSES</sequence>
<dbReference type="RefSeq" id="WP_377280035.1">
    <property type="nucleotide sequence ID" value="NZ_JBHSGL010000015.1"/>
</dbReference>
<comment type="caution">
    <text evidence="2">The sequence shown here is derived from an EMBL/GenBank/DDBJ whole genome shotgun (WGS) entry which is preliminary data.</text>
</comment>
<keyword evidence="2" id="KW-0378">Hydrolase</keyword>
<keyword evidence="3" id="KW-1185">Reference proteome</keyword>
<name>A0ABV9MGS9_9BACL</name>
<feature type="domain" description="Alpha/beta hydrolase fold-5" evidence="1">
    <location>
        <begin position="68"/>
        <end position="232"/>
    </location>
</feature>
<gene>
    <name evidence="2" type="ORF">ACFO5U_15800</name>
</gene>
<dbReference type="InterPro" id="IPR029059">
    <property type="entry name" value="AB_hydrolase_5"/>
</dbReference>
<dbReference type="GO" id="GO:0016787">
    <property type="term" value="F:hydrolase activity"/>
    <property type="evidence" value="ECO:0007669"/>
    <property type="project" value="UniProtKB-KW"/>
</dbReference>
<dbReference type="Proteomes" id="UP001595932">
    <property type="component" value="Unassembled WGS sequence"/>
</dbReference>
<evidence type="ECO:0000313" key="2">
    <source>
        <dbReference type="EMBL" id="MFC4714315.1"/>
    </source>
</evidence>
<reference evidence="3" key="1">
    <citation type="journal article" date="2019" name="Int. J. Syst. Evol. Microbiol.">
        <title>The Global Catalogue of Microorganisms (GCM) 10K type strain sequencing project: providing services to taxonomists for standard genome sequencing and annotation.</title>
        <authorList>
            <consortium name="The Broad Institute Genomics Platform"/>
            <consortium name="The Broad Institute Genome Sequencing Center for Infectious Disease"/>
            <person name="Wu L."/>
            <person name="Ma J."/>
        </authorList>
    </citation>
    <scope>NUCLEOTIDE SEQUENCE [LARGE SCALE GENOMIC DNA]</scope>
    <source>
        <strain evidence="3">CGMCC 1.12151</strain>
    </source>
</reference>
<dbReference type="SUPFAM" id="SSF53474">
    <property type="entry name" value="alpha/beta-Hydrolases"/>
    <property type="match status" value="1"/>
</dbReference>
<proteinExistence type="predicted"/>
<evidence type="ECO:0000313" key="3">
    <source>
        <dbReference type="Proteomes" id="UP001595932"/>
    </source>
</evidence>
<dbReference type="InterPro" id="IPR029058">
    <property type="entry name" value="AB_hydrolase_fold"/>
</dbReference>
<dbReference type="Gene3D" id="3.40.50.1820">
    <property type="entry name" value="alpha/beta hydrolase"/>
    <property type="match status" value="1"/>
</dbReference>
<organism evidence="2 3">
    <name type="scientific">Planococcus dechangensis</name>
    <dbReference type="NCBI Taxonomy" id="1176255"/>
    <lineage>
        <taxon>Bacteria</taxon>
        <taxon>Bacillati</taxon>
        <taxon>Bacillota</taxon>
        <taxon>Bacilli</taxon>
        <taxon>Bacillales</taxon>
        <taxon>Caryophanaceae</taxon>
        <taxon>Planococcus</taxon>
    </lineage>
</organism>
<dbReference type="EMBL" id="JBHSGL010000015">
    <property type="protein sequence ID" value="MFC4714315.1"/>
    <property type="molecule type" value="Genomic_DNA"/>
</dbReference>
<accession>A0ABV9MGS9</accession>
<protein>
    <submittedName>
        <fullName evidence="2">Alpha/beta fold hydrolase</fullName>
    </submittedName>
</protein>
<evidence type="ECO:0000259" key="1">
    <source>
        <dbReference type="Pfam" id="PF12695"/>
    </source>
</evidence>